<keyword evidence="5 8" id="KW-0238">DNA-binding</keyword>
<proteinExistence type="predicted"/>
<evidence type="ECO:0000256" key="4">
    <source>
        <dbReference type="ARBA" id="ARBA00023015"/>
    </source>
</evidence>
<dbReference type="InterPro" id="IPR045174">
    <property type="entry name" value="Dof"/>
</dbReference>
<evidence type="ECO:0000256" key="7">
    <source>
        <dbReference type="ARBA" id="ARBA00023242"/>
    </source>
</evidence>
<feature type="domain" description="Dof-type" evidence="11">
    <location>
        <begin position="32"/>
        <end position="86"/>
    </location>
</feature>
<dbReference type="GO" id="GO:0003700">
    <property type="term" value="F:DNA-binding transcription factor activity"/>
    <property type="evidence" value="ECO:0007669"/>
    <property type="project" value="UniProtKB-UniRule"/>
</dbReference>
<dbReference type="Pfam" id="PF02701">
    <property type="entry name" value="Zn_ribbon_Dof"/>
    <property type="match status" value="1"/>
</dbReference>
<name>A0A6A2ZYG3_HIBSY</name>
<keyword evidence="4 9" id="KW-0805">Transcription regulation</keyword>
<feature type="region of interest" description="Disordered" evidence="10">
    <location>
        <begin position="77"/>
        <end position="104"/>
    </location>
</feature>
<sequence length="268" mass="29361">MSNPSTTVNTAVTQNGNEQQERKPRPQPDQALKCPRCDSTNTKFCYYNNYSLSQPRYFCKSCRRYWTKGGTLRNVPVGGGCRKNRRSSSSSLSKRTEDQPLITPNNTALLPLNYDTSDLGSAFARLEKQANVNLGFDANEFSMLGNPSGLTFVGDRNDFQGFYSYNIPGEVDNGGGTVAGVSSDTMTMLPYNNNNGNEDIINSAVITTSNATVSTMMKQSEDRSVLWGLPCQLSGDHGSYSMADHDSERKSWGGLSSSWHGLINSPLV</sequence>
<dbReference type="PROSITE" id="PS50884">
    <property type="entry name" value="ZF_DOF_2"/>
    <property type="match status" value="1"/>
</dbReference>
<evidence type="ECO:0000313" key="12">
    <source>
        <dbReference type="EMBL" id="KAE8697054.1"/>
    </source>
</evidence>
<evidence type="ECO:0000313" key="13">
    <source>
        <dbReference type="Proteomes" id="UP000436088"/>
    </source>
</evidence>
<keyword evidence="6 9" id="KW-0804">Transcription</keyword>
<evidence type="ECO:0000256" key="2">
    <source>
        <dbReference type="ARBA" id="ARBA00022771"/>
    </source>
</evidence>
<dbReference type="InterPro" id="IPR003851">
    <property type="entry name" value="Znf_Dof"/>
</dbReference>
<feature type="compositionally biased region" description="Polar residues" evidence="10">
    <location>
        <begin position="1"/>
        <end position="18"/>
    </location>
</feature>
<dbReference type="AlphaFoldDB" id="A0A6A2ZYG3"/>
<dbReference type="PANTHER" id="PTHR31992">
    <property type="entry name" value="DOF ZINC FINGER PROTEIN DOF1.4-RELATED"/>
    <property type="match status" value="1"/>
</dbReference>
<evidence type="ECO:0000256" key="9">
    <source>
        <dbReference type="RuleBase" id="RU369094"/>
    </source>
</evidence>
<dbReference type="PROSITE" id="PS01361">
    <property type="entry name" value="ZF_DOF_1"/>
    <property type="match status" value="1"/>
</dbReference>
<keyword evidence="7 8" id="KW-0539">Nucleus</keyword>
<dbReference type="Proteomes" id="UP000436088">
    <property type="component" value="Unassembled WGS sequence"/>
</dbReference>
<accession>A0A6A2ZYG3</accession>
<feature type="region of interest" description="Disordered" evidence="10">
    <location>
        <begin position="1"/>
        <end position="33"/>
    </location>
</feature>
<keyword evidence="2 8" id="KW-0863">Zinc-finger</keyword>
<dbReference type="GO" id="GO:0005634">
    <property type="term" value="C:nucleus"/>
    <property type="evidence" value="ECO:0007669"/>
    <property type="project" value="UniProtKB-SubCell"/>
</dbReference>
<comment type="subcellular location">
    <subcellularLocation>
        <location evidence="8 9">Nucleus</location>
    </subcellularLocation>
</comment>
<evidence type="ECO:0000256" key="10">
    <source>
        <dbReference type="SAM" id="MobiDB-lite"/>
    </source>
</evidence>
<keyword evidence="1 9" id="KW-0479">Metal-binding</keyword>
<protein>
    <recommendedName>
        <fullName evidence="9">Dof zinc finger protein</fullName>
    </recommendedName>
</protein>
<evidence type="ECO:0000259" key="11">
    <source>
        <dbReference type="PROSITE" id="PS50884"/>
    </source>
</evidence>
<evidence type="ECO:0000256" key="5">
    <source>
        <dbReference type="ARBA" id="ARBA00023125"/>
    </source>
</evidence>
<dbReference type="GO" id="GO:0003677">
    <property type="term" value="F:DNA binding"/>
    <property type="evidence" value="ECO:0007669"/>
    <property type="project" value="UniProtKB-UniRule"/>
</dbReference>
<organism evidence="12 13">
    <name type="scientific">Hibiscus syriacus</name>
    <name type="common">Rose of Sharon</name>
    <dbReference type="NCBI Taxonomy" id="106335"/>
    <lineage>
        <taxon>Eukaryota</taxon>
        <taxon>Viridiplantae</taxon>
        <taxon>Streptophyta</taxon>
        <taxon>Embryophyta</taxon>
        <taxon>Tracheophyta</taxon>
        <taxon>Spermatophyta</taxon>
        <taxon>Magnoliopsida</taxon>
        <taxon>eudicotyledons</taxon>
        <taxon>Gunneridae</taxon>
        <taxon>Pentapetalae</taxon>
        <taxon>rosids</taxon>
        <taxon>malvids</taxon>
        <taxon>Malvales</taxon>
        <taxon>Malvaceae</taxon>
        <taxon>Malvoideae</taxon>
        <taxon>Hibiscus</taxon>
    </lineage>
</organism>
<keyword evidence="3 9" id="KW-0862">Zinc</keyword>
<reference evidence="12" key="1">
    <citation type="submission" date="2019-09" db="EMBL/GenBank/DDBJ databases">
        <title>Draft genome information of white flower Hibiscus syriacus.</title>
        <authorList>
            <person name="Kim Y.-M."/>
        </authorList>
    </citation>
    <scope>NUCLEOTIDE SEQUENCE [LARGE SCALE GENOMIC DNA]</scope>
    <source>
        <strain evidence="12">YM2019G1</strain>
    </source>
</reference>
<evidence type="ECO:0000256" key="6">
    <source>
        <dbReference type="ARBA" id="ARBA00023163"/>
    </source>
</evidence>
<evidence type="ECO:0000256" key="3">
    <source>
        <dbReference type="ARBA" id="ARBA00022833"/>
    </source>
</evidence>
<evidence type="ECO:0000256" key="1">
    <source>
        <dbReference type="ARBA" id="ARBA00022723"/>
    </source>
</evidence>
<keyword evidence="13" id="KW-1185">Reference proteome</keyword>
<evidence type="ECO:0000256" key="8">
    <source>
        <dbReference type="PROSITE-ProRule" id="PRU00071"/>
    </source>
</evidence>
<dbReference type="EMBL" id="VEPZ02001056">
    <property type="protein sequence ID" value="KAE8697054.1"/>
    <property type="molecule type" value="Genomic_DNA"/>
</dbReference>
<dbReference type="PANTHER" id="PTHR31992:SF221">
    <property type="entry name" value="DOF ZINC FINGER PROTEIN DOF3.2-RELATED"/>
    <property type="match status" value="1"/>
</dbReference>
<gene>
    <name evidence="12" type="ORF">F3Y22_tig00110634pilonHSYRG00061</name>
</gene>
<dbReference type="GO" id="GO:0008270">
    <property type="term" value="F:zinc ion binding"/>
    <property type="evidence" value="ECO:0007669"/>
    <property type="project" value="UniProtKB-KW"/>
</dbReference>
<comment type="caution">
    <text evidence="12">The sequence shown here is derived from an EMBL/GenBank/DDBJ whole genome shotgun (WGS) entry which is preliminary data.</text>
</comment>
<comment type="function">
    <text evidence="9">Transcription factor that binds specifically to a 5'-AA[AG]G-3' consensus core sequence.</text>
</comment>